<dbReference type="Gene3D" id="2.60.120.260">
    <property type="entry name" value="Galactose-binding domain-like"/>
    <property type="match status" value="1"/>
</dbReference>
<dbReference type="EMBL" id="FNCK01000001">
    <property type="protein sequence ID" value="SDF79912.1"/>
    <property type="molecule type" value="Genomic_DNA"/>
</dbReference>
<protein>
    <submittedName>
        <fullName evidence="1">Uncharacterized protein</fullName>
    </submittedName>
</protein>
<reference evidence="1 2" key="1">
    <citation type="submission" date="2016-10" db="EMBL/GenBank/DDBJ databases">
        <authorList>
            <person name="de Groot N.N."/>
        </authorList>
    </citation>
    <scope>NUCLEOTIDE SEQUENCE [LARGE SCALE GENOMIC DNA]</scope>
    <source>
        <strain evidence="1 2">ATCC BAA-466</strain>
    </source>
</reference>
<keyword evidence="2" id="KW-1185">Reference proteome</keyword>
<evidence type="ECO:0000313" key="1">
    <source>
        <dbReference type="EMBL" id="SDF79912.1"/>
    </source>
</evidence>
<organism evidence="1 2">
    <name type="scientific">Facklamia miroungae</name>
    <dbReference type="NCBI Taxonomy" id="120956"/>
    <lineage>
        <taxon>Bacteria</taxon>
        <taxon>Bacillati</taxon>
        <taxon>Bacillota</taxon>
        <taxon>Bacilli</taxon>
        <taxon>Lactobacillales</taxon>
        <taxon>Aerococcaceae</taxon>
        <taxon>Facklamia</taxon>
    </lineage>
</organism>
<evidence type="ECO:0000313" key="2">
    <source>
        <dbReference type="Proteomes" id="UP000199708"/>
    </source>
</evidence>
<proteinExistence type="predicted"/>
<sequence length="589" mass="65701">MHGHGILSVQDLNSGTVLKQGDKTLLKFKLVDYDSDELNIVGKPVEVVLMTTNFKEKLTIANTTVGSDGLVSLSISIDLLPNEYYMEFIVNNKYIFPSEHRYFWRITPSSKGSDLNIISMVGVDELIDRIVPKVEKASADEVANLVKPRVTPRIDSDGTWIIGGEDTGFQARGPKGDKGDPLEYKDLTEEQILELRGEPTDLSPYLTEEQSDFKYQPKGNYTTVVQAESKYQPLGNYLSKNEQIGGRNLLKNSYLNKPIASTGDTYEINDYKGTKPIAYSYKDCPFFTKGVYTLSFEAKIGENNPETSSIRLSTIKNGSASTIKYIGRSQFSIEWKKVSYTFTLSEDIGIGLQAYTHAFGSKFATYVAFRNFKIEKGSIATDWTPAPEDMVSKNGKDFKQSMTVKNLIKNITGNTIGTVEKSGQEYTIAINNLDSYPSFRMESETYWNPNHKYYFSLNGLFKYNSVTSISFRGYGEQSKLSIIANIMTNYSVVITPTTEGSGPILLRHRTSDSGTYQIGDVIKIKEPIVIDLTSTFGAGNEPTKEQLDAYIANGVIDWANNDIRIGANVTIYEKIKFLEQAIASLSNPI</sequence>
<dbReference type="Proteomes" id="UP000199708">
    <property type="component" value="Unassembled WGS sequence"/>
</dbReference>
<accession>A0A1G7P0S1</accession>
<name>A0A1G7P0S1_9LACT</name>
<dbReference type="STRING" id="120956.SAMN05421791_10183"/>
<dbReference type="RefSeq" id="WP_090288791.1">
    <property type="nucleotide sequence ID" value="NZ_FNCK01000001.1"/>
</dbReference>
<dbReference type="AlphaFoldDB" id="A0A1G7P0S1"/>
<gene>
    <name evidence="1" type="ORF">SAMN05421791_10183</name>
</gene>
<dbReference type="OrthoDB" id="2327358at2"/>